<reference evidence="5" key="1">
    <citation type="submission" date="2022-12" db="EMBL/GenBank/DDBJ databases">
        <title>Draft genome assemblies for two species of Escallonia (Escalloniales).</title>
        <authorList>
            <person name="Chanderbali A."/>
            <person name="Dervinis C."/>
            <person name="Anghel I."/>
            <person name="Soltis D."/>
            <person name="Soltis P."/>
            <person name="Zapata F."/>
        </authorList>
    </citation>
    <scope>NUCLEOTIDE SEQUENCE</scope>
    <source>
        <strain evidence="5">UCBG64.0493</strain>
        <tissue evidence="5">Leaf</tissue>
    </source>
</reference>
<dbReference type="Pfam" id="PF00400">
    <property type="entry name" value="WD40"/>
    <property type="match status" value="2"/>
</dbReference>
<dbReference type="AlphaFoldDB" id="A0AA88VV42"/>
<accession>A0AA88VV42</accession>
<keyword evidence="2" id="KW-0808">Transferase</keyword>
<dbReference type="InterPro" id="IPR015943">
    <property type="entry name" value="WD40/YVTN_repeat-like_dom_sf"/>
</dbReference>
<dbReference type="SMART" id="SM00320">
    <property type="entry name" value="WD40"/>
    <property type="match status" value="4"/>
</dbReference>
<dbReference type="SUPFAM" id="SSF53756">
    <property type="entry name" value="UDP-Glycosyltransferase/glycogen phosphorylase"/>
    <property type="match status" value="1"/>
</dbReference>
<organism evidence="5 6">
    <name type="scientific">Escallonia herrerae</name>
    <dbReference type="NCBI Taxonomy" id="1293975"/>
    <lineage>
        <taxon>Eukaryota</taxon>
        <taxon>Viridiplantae</taxon>
        <taxon>Streptophyta</taxon>
        <taxon>Embryophyta</taxon>
        <taxon>Tracheophyta</taxon>
        <taxon>Spermatophyta</taxon>
        <taxon>Magnoliopsida</taxon>
        <taxon>eudicotyledons</taxon>
        <taxon>Gunneridae</taxon>
        <taxon>Pentapetalae</taxon>
        <taxon>asterids</taxon>
        <taxon>campanulids</taxon>
        <taxon>Escalloniales</taxon>
        <taxon>Escalloniaceae</taxon>
        <taxon>Escallonia</taxon>
    </lineage>
</organism>
<evidence type="ECO:0000256" key="1">
    <source>
        <dbReference type="ARBA" id="ARBA00022676"/>
    </source>
</evidence>
<dbReference type="InterPro" id="IPR002213">
    <property type="entry name" value="UDP_glucos_trans"/>
</dbReference>
<sequence>MESTQQQPHIAILPTPGMGHLIPLTEFAKRLVLHHNFTVTFIIPTDGSPMQPQKDILQTLPKSISSIFLPPVSFSDLPEDRKIETQIALSVTRSLPSLREALKELAESTRLSALVVDLFGSLAFPVAIEFGVSPYVFFPTTAMGLCLMFHLHKLDESFSCEYRDLPEPVILPGCVPVHGSDLVEPLQDKKDEAYKWILSISKLYNLAEGIMVNSFMDLEPGAFKALKEGGWCKPPVYPVGPLIQAGSASGDNGLECLKWLGEQPSGSVLFVSFGSGGTLSHEQLTELALGLEMSGQRFLWVVKSPHQKSNASYFSAQTNKDPLDFLPDGFLDRTKGSVNENGVVERENIAKYARGLIKGEEGTELRNRMRGFKEAAEKALSQDDSSTRQRTVHTGEREKRGMDKSIVTLDKGTTCSSWNYCGERLATGSIDGTLTIFDTVDPASSSFTCTSRSKAHAASIVKVVWVPPEYGDAVACISSDGTLSLWEEVVEETQPLQWKLCKRFEGSSHKVLDIQCGVSLTSLKLVIAYSDGHVKVYELLNPLELKNWQLQAEFQNVIDSVSKYGNASCVSASISWNPQSGGSQQSSFVLGFDSNILQLNSSKVWEFDQDHQRWLPVAELALPGDKGDQVYTVAWAPNIGRPYEVIAVATHKGIAIWYIGLYPDPDGKLSVETAALLSGHGGEVWQMEWDMSGMTLATTGSDGMVRLWQSNLHGEWHQQASLEPAA</sequence>
<dbReference type="CDD" id="cd03784">
    <property type="entry name" value="GT1_Gtf-like"/>
    <property type="match status" value="1"/>
</dbReference>
<dbReference type="PROSITE" id="PS50294">
    <property type="entry name" value="WD_REPEATS_REGION"/>
    <property type="match status" value="1"/>
</dbReference>
<evidence type="ECO:0000256" key="4">
    <source>
        <dbReference type="SAM" id="MobiDB-lite"/>
    </source>
</evidence>
<evidence type="ECO:0000256" key="3">
    <source>
        <dbReference type="PROSITE-ProRule" id="PRU00221"/>
    </source>
</evidence>
<feature type="repeat" description="WD" evidence="3">
    <location>
        <begin position="677"/>
        <end position="709"/>
    </location>
</feature>
<dbReference type="Gene3D" id="3.40.50.2000">
    <property type="entry name" value="Glycogen Phosphorylase B"/>
    <property type="match status" value="4"/>
</dbReference>
<name>A0AA88VV42_9ASTE</name>
<dbReference type="InterPro" id="IPR036322">
    <property type="entry name" value="WD40_repeat_dom_sf"/>
</dbReference>
<evidence type="ECO:0000256" key="2">
    <source>
        <dbReference type="ARBA" id="ARBA00022679"/>
    </source>
</evidence>
<dbReference type="Proteomes" id="UP001188597">
    <property type="component" value="Unassembled WGS sequence"/>
</dbReference>
<keyword evidence="1" id="KW-0328">Glycosyltransferase</keyword>
<evidence type="ECO:0000313" key="5">
    <source>
        <dbReference type="EMBL" id="KAK3016046.1"/>
    </source>
</evidence>
<gene>
    <name evidence="5" type="ORF">RJ639_007533</name>
</gene>
<dbReference type="SUPFAM" id="SSF50978">
    <property type="entry name" value="WD40 repeat-like"/>
    <property type="match status" value="1"/>
</dbReference>
<dbReference type="FunFam" id="3.40.50.2000:FF:000054">
    <property type="entry name" value="Glycosyltransferase"/>
    <property type="match status" value="1"/>
</dbReference>
<protein>
    <submittedName>
        <fullName evidence="5">Uncharacterized protein</fullName>
    </submittedName>
</protein>
<comment type="caution">
    <text evidence="5">The sequence shown here is derived from an EMBL/GenBank/DDBJ whole genome shotgun (WGS) entry which is preliminary data.</text>
</comment>
<dbReference type="EMBL" id="JAVXUP010001091">
    <property type="protein sequence ID" value="KAK3016046.1"/>
    <property type="molecule type" value="Genomic_DNA"/>
</dbReference>
<keyword evidence="3" id="KW-0853">WD repeat</keyword>
<dbReference type="Gene3D" id="2.130.10.10">
    <property type="entry name" value="YVTN repeat-like/Quinoprotein amine dehydrogenase"/>
    <property type="match status" value="1"/>
</dbReference>
<dbReference type="PANTHER" id="PTHR48046">
    <property type="entry name" value="UDP-GLYCOSYLTRANSFERASE 72E1"/>
    <property type="match status" value="1"/>
</dbReference>
<feature type="region of interest" description="Disordered" evidence="4">
    <location>
        <begin position="376"/>
        <end position="398"/>
    </location>
</feature>
<dbReference type="PROSITE" id="PS50082">
    <property type="entry name" value="WD_REPEATS_2"/>
    <property type="match status" value="1"/>
</dbReference>
<dbReference type="PANTHER" id="PTHR48046:SF6">
    <property type="entry name" value="GLYCOSYLTRANSFERASE"/>
    <property type="match status" value="1"/>
</dbReference>
<dbReference type="InterPro" id="IPR001680">
    <property type="entry name" value="WD40_rpt"/>
</dbReference>
<keyword evidence="6" id="KW-1185">Reference proteome</keyword>
<evidence type="ECO:0000313" key="6">
    <source>
        <dbReference type="Proteomes" id="UP001188597"/>
    </source>
</evidence>
<dbReference type="GO" id="GO:0008194">
    <property type="term" value="F:UDP-glycosyltransferase activity"/>
    <property type="evidence" value="ECO:0007669"/>
    <property type="project" value="InterPro"/>
</dbReference>
<proteinExistence type="predicted"/>